<proteinExistence type="predicted"/>
<name>A0ABT5VGG0_9BACI</name>
<organism evidence="2 3">
    <name type="scientific">Alkalihalobacterium chitinilyticum</name>
    <dbReference type="NCBI Taxonomy" id="2980103"/>
    <lineage>
        <taxon>Bacteria</taxon>
        <taxon>Bacillati</taxon>
        <taxon>Bacillota</taxon>
        <taxon>Bacilli</taxon>
        <taxon>Bacillales</taxon>
        <taxon>Bacillaceae</taxon>
        <taxon>Alkalihalobacterium</taxon>
    </lineage>
</organism>
<dbReference type="InterPro" id="IPR038404">
    <property type="entry name" value="TRAP_DctP_sf"/>
</dbReference>
<evidence type="ECO:0000313" key="2">
    <source>
        <dbReference type="EMBL" id="MDE5414519.1"/>
    </source>
</evidence>
<dbReference type="Gene3D" id="3.40.190.170">
    <property type="entry name" value="Bacterial extracellular solute-binding protein, family 7"/>
    <property type="match status" value="1"/>
</dbReference>
<reference evidence="2" key="1">
    <citation type="submission" date="2024-05" db="EMBL/GenBank/DDBJ databases">
        <title>Alkalihalobacillus sp. strain MEB203 novel alkaliphilic bacterium from Lonar Lake, India.</title>
        <authorList>
            <person name="Joshi A."/>
            <person name="Thite S."/>
            <person name="Mengade P."/>
        </authorList>
    </citation>
    <scope>NUCLEOTIDE SEQUENCE</scope>
    <source>
        <strain evidence="2">MEB 203</strain>
    </source>
</reference>
<dbReference type="Proteomes" id="UP001148125">
    <property type="component" value="Unassembled WGS sequence"/>
</dbReference>
<dbReference type="RefSeq" id="WP_275119132.1">
    <property type="nucleotide sequence ID" value="NZ_JAOTPO010000009.1"/>
</dbReference>
<dbReference type="PANTHER" id="PTHR33376">
    <property type="match status" value="1"/>
</dbReference>
<evidence type="ECO:0000256" key="1">
    <source>
        <dbReference type="ARBA" id="ARBA00022729"/>
    </source>
</evidence>
<gene>
    <name evidence="2" type="primary">dctP</name>
    <name evidence="2" type="ORF">N7Z68_14155</name>
</gene>
<comment type="caution">
    <text evidence="2">The sequence shown here is derived from an EMBL/GenBank/DDBJ whole genome shotgun (WGS) entry which is preliminary data.</text>
</comment>
<keyword evidence="1" id="KW-0732">Signal</keyword>
<sequence>MVQMKKGLLLTIFGVIALLVIGCSSNQSPASSGNNQTSDENGDNSNNQTEETIVLRASSGLPSHHVWLESFVYGWMERVEEESNGRVQFDVFTGGELVTLGGEFDALKAGTIDIAIPVMHLYDPHHFPLSEITMIPLTVSGTEVVNEAYHNLVYSDRELQDGKTFYELEMEANGLKAWAMNAGEGYVINTVGKQFSSPEDFRNARIRTGSRLSEMFITNVGATSISMPQTDSYDALSRGALDGNLMTVGDWMSWGFQDLIKYVLEGANIGHFTSVIGMTQEKWDSLPADIQEIMDNAAKELQLAQEANDYMLAKDIEVRELVEGEVVFATINDLDDETRDHIVQAMEKTWFDWIDLIEAQGSPGKEVAKLWRDLIIEAGGDVPDKIKDLD</sequence>
<dbReference type="InterPro" id="IPR018389">
    <property type="entry name" value="DctP_fam"/>
</dbReference>
<protein>
    <submittedName>
        <fullName evidence="2">TRAP transporter substrate-binding protein DctP</fullName>
    </submittedName>
</protein>
<dbReference type="EMBL" id="JAOTPO010000009">
    <property type="protein sequence ID" value="MDE5414519.1"/>
    <property type="molecule type" value="Genomic_DNA"/>
</dbReference>
<evidence type="ECO:0000313" key="3">
    <source>
        <dbReference type="Proteomes" id="UP001148125"/>
    </source>
</evidence>
<keyword evidence="3" id="KW-1185">Reference proteome</keyword>
<dbReference type="NCBIfam" id="NF037995">
    <property type="entry name" value="TRAP_S1"/>
    <property type="match status" value="1"/>
</dbReference>
<dbReference type="PROSITE" id="PS51257">
    <property type="entry name" value="PROKAR_LIPOPROTEIN"/>
    <property type="match status" value="1"/>
</dbReference>
<accession>A0ABT5VGG0</accession>
<dbReference type="PANTHER" id="PTHR33376:SF15">
    <property type="entry name" value="BLL6794 PROTEIN"/>
    <property type="match status" value="1"/>
</dbReference>
<dbReference type="Pfam" id="PF03480">
    <property type="entry name" value="DctP"/>
    <property type="match status" value="1"/>
</dbReference>